<feature type="domain" description="G-protein coupled receptors family 3 profile" evidence="12">
    <location>
        <begin position="557"/>
        <end position="680"/>
    </location>
</feature>
<dbReference type="Gene3D" id="3.40.50.2300">
    <property type="match status" value="2"/>
</dbReference>
<evidence type="ECO:0000256" key="9">
    <source>
        <dbReference type="ARBA" id="ARBA00023224"/>
    </source>
</evidence>
<evidence type="ECO:0000256" key="4">
    <source>
        <dbReference type="ARBA" id="ARBA00022989"/>
    </source>
</evidence>
<gene>
    <name evidence="13" type="ORF">ACJMK2_009139</name>
</gene>
<feature type="transmembrane region" description="Helical" evidence="10">
    <location>
        <begin position="691"/>
        <end position="710"/>
    </location>
</feature>
<keyword evidence="4 10" id="KW-1133">Transmembrane helix</keyword>
<dbReference type="Pfam" id="PF00003">
    <property type="entry name" value="7tm_3"/>
    <property type="match status" value="1"/>
</dbReference>
<keyword evidence="2" id="KW-1003">Cell membrane</keyword>
<organism evidence="13 14">
    <name type="scientific">Sinanodonta woodiana</name>
    <name type="common">Chinese pond mussel</name>
    <name type="synonym">Anodonta woodiana</name>
    <dbReference type="NCBI Taxonomy" id="1069815"/>
    <lineage>
        <taxon>Eukaryota</taxon>
        <taxon>Metazoa</taxon>
        <taxon>Spiralia</taxon>
        <taxon>Lophotrochozoa</taxon>
        <taxon>Mollusca</taxon>
        <taxon>Bivalvia</taxon>
        <taxon>Autobranchia</taxon>
        <taxon>Heteroconchia</taxon>
        <taxon>Palaeoheterodonta</taxon>
        <taxon>Unionida</taxon>
        <taxon>Unionoidea</taxon>
        <taxon>Unionidae</taxon>
        <taxon>Unioninae</taxon>
        <taxon>Sinanodonta</taxon>
    </lineage>
</organism>
<dbReference type="PROSITE" id="PS51257">
    <property type="entry name" value="PROKAR_LIPOPROTEIN"/>
    <property type="match status" value="1"/>
</dbReference>
<evidence type="ECO:0000313" key="14">
    <source>
        <dbReference type="Proteomes" id="UP001634394"/>
    </source>
</evidence>
<keyword evidence="5" id="KW-0297">G-protein coupled receptor</keyword>
<dbReference type="GO" id="GO:0004930">
    <property type="term" value="F:G protein-coupled receptor activity"/>
    <property type="evidence" value="ECO:0007669"/>
    <property type="project" value="UniProtKB-KW"/>
</dbReference>
<dbReference type="InterPro" id="IPR000337">
    <property type="entry name" value="GPCR_3"/>
</dbReference>
<evidence type="ECO:0000256" key="1">
    <source>
        <dbReference type="ARBA" id="ARBA00004651"/>
    </source>
</evidence>
<dbReference type="PROSITE" id="PS50259">
    <property type="entry name" value="G_PROTEIN_RECEP_F3_4"/>
    <property type="match status" value="1"/>
</dbReference>
<dbReference type="PRINTS" id="PR00248">
    <property type="entry name" value="GPCRMGR"/>
</dbReference>
<evidence type="ECO:0000256" key="10">
    <source>
        <dbReference type="SAM" id="Phobius"/>
    </source>
</evidence>
<feature type="transmembrane region" description="Helical" evidence="10">
    <location>
        <begin position="557"/>
        <end position="580"/>
    </location>
</feature>
<dbReference type="AlphaFoldDB" id="A0ABD3VBC1"/>
<keyword evidence="9" id="KW-0807">Transducer</keyword>
<evidence type="ECO:0000256" key="11">
    <source>
        <dbReference type="SAM" id="SignalP"/>
    </source>
</evidence>
<comment type="caution">
    <text evidence="13">The sequence shown here is derived from an EMBL/GenBank/DDBJ whole genome shotgun (WGS) entry which is preliminary data.</text>
</comment>
<evidence type="ECO:0000256" key="6">
    <source>
        <dbReference type="ARBA" id="ARBA00023136"/>
    </source>
</evidence>
<feature type="transmembrane region" description="Helical" evidence="10">
    <location>
        <begin position="623"/>
        <end position="642"/>
    </location>
</feature>
<dbReference type="PANTHER" id="PTHR24060">
    <property type="entry name" value="METABOTROPIC GLUTAMATE RECEPTOR"/>
    <property type="match status" value="1"/>
</dbReference>
<name>A0ABD3VBC1_SINWO</name>
<feature type="transmembrane region" description="Helical" evidence="10">
    <location>
        <begin position="592"/>
        <end position="611"/>
    </location>
</feature>
<keyword evidence="3 10" id="KW-0812">Transmembrane</keyword>
<evidence type="ECO:0000256" key="8">
    <source>
        <dbReference type="ARBA" id="ARBA00023180"/>
    </source>
</evidence>
<dbReference type="InterPro" id="IPR011500">
    <property type="entry name" value="GPCR_3_9-Cys_dom"/>
</dbReference>
<evidence type="ECO:0000259" key="12">
    <source>
        <dbReference type="PROSITE" id="PS50259"/>
    </source>
</evidence>
<dbReference type="GO" id="GO:0005886">
    <property type="term" value="C:plasma membrane"/>
    <property type="evidence" value="ECO:0007669"/>
    <property type="project" value="UniProtKB-SubCell"/>
</dbReference>
<keyword evidence="8" id="KW-0325">Glycoprotein</keyword>
<evidence type="ECO:0000256" key="2">
    <source>
        <dbReference type="ARBA" id="ARBA00022475"/>
    </source>
</evidence>
<sequence length="729" mass="82678">MKYWNLKFLFVASALYCFYGGTLSCPDSVSEYGYNSADLNIGAILSIHGSDGLRKCKPDIDIVHYNTTVKALHFAVDDVNKRDDILPNVTLGLVILDDCFSASLALARAIQFIPISNPNKKKYFAKFENSLDLKGCFYDVLGVIGPDTSKRSIITADVLTLFGIPQISHTATSDLLSDKKRFPYFFRMVPPDRYQVKVISSILQYFNWTHVSIVHSEGSYGREGVKSLNSELIALNSNFCIENTIEINYNFKPEDFMNILTSLDQGGKVRVIVVYVEVEDTAPLVSAIRKSRHIDKFIWVGTDALSIYLSENKKNCDVLPGSFAIQPYIAEVEEFTKYQRNSSFQLKRYNGTSDTQDMNDDIQYDDVDEHLLHTTFSESLLIDSVYAFAYALDAVIRKNCYGYTKDNLSSCVSTHSVFEELKRVKFKGSFGQIKFNDNGDVMGKYQIFQCVEGKPRAIGIWDMANEGLALNESELFRSGIKMPKSACAAPCSPELGLVYHFTKQTCCWECVECKINEIVVANNTRCEPCPEFHWPNIKLRTFCDPIFPLYIGLNDPIFVGLGTTSILGSLLCLWVALTLFRNKDEHIIKCTSLELSAVILVGTFVAYILTMSFLTEPNAYKCFVNHIGFNLIFTMLYAPLLVKTNRIYRIFRAGKRTTKKPCLTSRTSQLIITLVLILFQGKNNNFNMGYFHILSLLFYEAITEVIMSLLETKERKTGQYMAIMYRTYF</sequence>
<dbReference type="InterPro" id="IPR017978">
    <property type="entry name" value="GPCR_3_C"/>
</dbReference>
<evidence type="ECO:0000256" key="3">
    <source>
        <dbReference type="ARBA" id="ARBA00022692"/>
    </source>
</evidence>
<evidence type="ECO:0000313" key="13">
    <source>
        <dbReference type="EMBL" id="KAL3858890.1"/>
    </source>
</evidence>
<dbReference type="EMBL" id="JBJQND010000012">
    <property type="protein sequence ID" value="KAL3858890.1"/>
    <property type="molecule type" value="Genomic_DNA"/>
</dbReference>
<accession>A0ABD3VBC1</accession>
<dbReference type="Gene3D" id="2.10.50.30">
    <property type="entry name" value="GPCR, family 3, nine cysteines domain"/>
    <property type="match status" value="1"/>
</dbReference>
<feature type="transmembrane region" description="Helical" evidence="10">
    <location>
        <begin position="663"/>
        <end position="679"/>
    </location>
</feature>
<feature type="chain" id="PRO_5044789055" description="G-protein coupled receptors family 3 profile domain-containing protein" evidence="11">
    <location>
        <begin position="25"/>
        <end position="729"/>
    </location>
</feature>
<dbReference type="Pfam" id="PF07562">
    <property type="entry name" value="NCD3G"/>
    <property type="match status" value="1"/>
</dbReference>
<dbReference type="Pfam" id="PF01094">
    <property type="entry name" value="ANF_receptor"/>
    <property type="match status" value="1"/>
</dbReference>
<feature type="signal peptide" evidence="11">
    <location>
        <begin position="1"/>
        <end position="24"/>
    </location>
</feature>
<dbReference type="InterPro" id="IPR038550">
    <property type="entry name" value="GPCR_3_9-Cys_sf"/>
</dbReference>
<dbReference type="InterPro" id="IPR050726">
    <property type="entry name" value="mGluR"/>
</dbReference>
<reference evidence="13 14" key="1">
    <citation type="submission" date="2024-11" db="EMBL/GenBank/DDBJ databases">
        <title>Chromosome-level genome assembly of the freshwater bivalve Anodonta woodiana.</title>
        <authorList>
            <person name="Chen X."/>
        </authorList>
    </citation>
    <scope>NUCLEOTIDE SEQUENCE [LARGE SCALE GENOMIC DNA]</scope>
    <source>
        <strain evidence="13">MN2024</strain>
        <tissue evidence="13">Gills</tissue>
    </source>
</reference>
<protein>
    <recommendedName>
        <fullName evidence="12">G-protein coupled receptors family 3 profile domain-containing protein</fullName>
    </recommendedName>
</protein>
<keyword evidence="14" id="KW-1185">Reference proteome</keyword>
<keyword evidence="6 10" id="KW-0472">Membrane</keyword>
<evidence type="ECO:0000256" key="7">
    <source>
        <dbReference type="ARBA" id="ARBA00023170"/>
    </source>
</evidence>
<dbReference type="InterPro" id="IPR028082">
    <property type="entry name" value="Peripla_BP_I"/>
</dbReference>
<evidence type="ECO:0000256" key="5">
    <source>
        <dbReference type="ARBA" id="ARBA00023040"/>
    </source>
</evidence>
<proteinExistence type="predicted"/>
<dbReference type="FunFam" id="3.40.50.2300:FF:000145">
    <property type="entry name" value="Glutamate receptor, metabotropic"/>
    <property type="match status" value="1"/>
</dbReference>
<dbReference type="Proteomes" id="UP001634394">
    <property type="component" value="Unassembled WGS sequence"/>
</dbReference>
<keyword evidence="11" id="KW-0732">Signal</keyword>
<comment type="subcellular location">
    <subcellularLocation>
        <location evidence="1">Cell membrane</location>
        <topology evidence="1">Multi-pass membrane protein</topology>
    </subcellularLocation>
</comment>
<dbReference type="InterPro" id="IPR001828">
    <property type="entry name" value="ANF_lig-bd_rcpt"/>
</dbReference>
<keyword evidence="7" id="KW-0675">Receptor</keyword>
<dbReference type="SUPFAM" id="SSF53822">
    <property type="entry name" value="Periplasmic binding protein-like I"/>
    <property type="match status" value="1"/>
</dbReference>